<dbReference type="RefSeq" id="WP_248205538.1">
    <property type="nucleotide sequence ID" value="NZ_JALNMH010000002.1"/>
</dbReference>
<protein>
    <submittedName>
        <fullName evidence="1">Uncharacterized protein</fullName>
    </submittedName>
</protein>
<name>A0ABT0GEE7_9GAMM</name>
<gene>
    <name evidence="1" type="ORF">M0G41_04390</name>
</gene>
<dbReference type="Proteomes" id="UP001431449">
    <property type="component" value="Unassembled WGS sequence"/>
</dbReference>
<dbReference type="EMBL" id="JALNMH010000002">
    <property type="protein sequence ID" value="MCK7592906.1"/>
    <property type="molecule type" value="Genomic_DNA"/>
</dbReference>
<evidence type="ECO:0000313" key="1">
    <source>
        <dbReference type="EMBL" id="MCK7592906.1"/>
    </source>
</evidence>
<evidence type="ECO:0000313" key="2">
    <source>
        <dbReference type="Proteomes" id="UP001431449"/>
    </source>
</evidence>
<proteinExistence type="predicted"/>
<keyword evidence="2" id="KW-1185">Reference proteome</keyword>
<accession>A0ABT0GEE7</accession>
<comment type="caution">
    <text evidence="1">The sequence shown here is derived from an EMBL/GenBank/DDBJ whole genome shotgun (WGS) entry which is preliminary data.</text>
</comment>
<organism evidence="1 2">
    <name type="scientific">Pseudomarimonas salicorniae</name>
    <dbReference type="NCBI Taxonomy" id="2933270"/>
    <lineage>
        <taxon>Bacteria</taxon>
        <taxon>Pseudomonadati</taxon>
        <taxon>Pseudomonadota</taxon>
        <taxon>Gammaproteobacteria</taxon>
        <taxon>Lysobacterales</taxon>
        <taxon>Lysobacteraceae</taxon>
        <taxon>Pseudomarimonas</taxon>
    </lineage>
</organism>
<sequence>MAHLYTYELPDGQAVIRSLAEHDWGVAFEGNPFIGHFPSPQAALNAVRNGEAKWSGPPGTSPADRLPALLGQWSAPQ</sequence>
<reference evidence="1" key="1">
    <citation type="submission" date="2022-04" db="EMBL/GenBank/DDBJ databases">
        <title>Lysobacter sp. CAU 1642 isolated from sea sand.</title>
        <authorList>
            <person name="Kim W."/>
        </authorList>
    </citation>
    <scope>NUCLEOTIDE SEQUENCE</scope>
    <source>
        <strain evidence="1">CAU 1642</strain>
    </source>
</reference>